<keyword evidence="2" id="KW-1185">Reference proteome</keyword>
<organism evidence="1 2">
    <name type="scientific">Couchioplanes caeruleus subsp. caeruleus</name>
    <dbReference type="NCBI Taxonomy" id="56427"/>
    <lineage>
        <taxon>Bacteria</taxon>
        <taxon>Bacillati</taxon>
        <taxon>Actinomycetota</taxon>
        <taxon>Actinomycetes</taxon>
        <taxon>Micromonosporales</taxon>
        <taxon>Micromonosporaceae</taxon>
        <taxon>Couchioplanes</taxon>
    </lineage>
</organism>
<dbReference type="PROSITE" id="PS51257">
    <property type="entry name" value="PROKAR_LIPOPROTEIN"/>
    <property type="match status" value="1"/>
</dbReference>
<evidence type="ECO:0000313" key="1">
    <source>
        <dbReference type="EMBL" id="OJF10313.1"/>
    </source>
</evidence>
<accession>A0A1K0FBV4</accession>
<gene>
    <name evidence="1" type="ORF">BG844_32575</name>
</gene>
<name>A0A1K0FBV4_9ACTN</name>
<protein>
    <recommendedName>
        <fullName evidence="3">DUF3558 domain-containing protein</fullName>
    </recommendedName>
</protein>
<dbReference type="AlphaFoldDB" id="A0A1K0FBV4"/>
<dbReference type="RefSeq" id="WP_071809276.1">
    <property type="nucleotide sequence ID" value="NZ_MEIA01000480.1"/>
</dbReference>
<evidence type="ECO:0000313" key="2">
    <source>
        <dbReference type="Proteomes" id="UP000182486"/>
    </source>
</evidence>
<dbReference type="EMBL" id="MEIA01000480">
    <property type="protein sequence ID" value="OJF10313.1"/>
    <property type="molecule type" value="Genomic_DNA"/>
</dbReference>
<comment type="caution">
    <text evidence="1">The sequence shown here is derived from an EMBL/GenBank/DDBJ whole genome shotgun (WGS) entry which is preliminary data.</text>
</comment>
<sequence length="194" mass="19784">MRRGIPAAAAVVMTVAGCGGGVDVSPVENPITGSVPAAAPTASLPPMTGRWAGLTAKCPALTGPVATRFGLAGAGRPTDEYNDFGDIVHADCAWGSTDSQGYAATARISIYQRQEGADAQWQALRTGQTDPVAGLGREAFASTEPDGMAVRVLSNNAVAVVRLRPPASSASADGPGKLRDPAITLTKDVLDDLR</sequence>
<proteinExistence type="predicted"/>
<reference evidence="1 2" key="1">
    <citation type="submission" date="2016-09" db="EMBL/GenBank/DDBJ databases">
        <title>Couchioplanes caeruleus draft genome sequence.</title>
        <authorList>
            <person name="Sheehan J."/>
            <person name="Caffrey P."/>
        </authorList>
    </citation>
    <scope>NUCLEOTIDE SEQUENCE [LARGE SCALE GENOMIC DNA]</scope>
    <source>
        <strain evidence="1 2">DSM 43634</strain>
    </source>
</reference>
<evidence type="ECO:0008006" key="3">
    <source>
        <dbReference type="Google" id="ProtNLM"/>
    </source>
</evidence>
<dbReference type="Proteomes" id="UP000182486">
    <property type="component" value="Unassembled WGS sequence"/>
</dbReference>